<name>A0A1D1XKV1_9ARAE</name>
<feature type="region of interest" description="Disordered" evidence="2">
    <location>
        <begin position="1"/>
        <end position="148"/>
    </location>
</feature>
<reference evidence="3" key="1">
    <citation type="submission" date="2015-07" db="EMBL/GenBank/DDBJ databases">
        <title>Transcriptome Assembly of Anthurium amnicola.</title>
        <authorList>
            <person name="Suzuki J."/>
        </authorList>
    </citation>
    <scope>NUCLEOTIDE SEQUENCE</scope>
</reference>
<feature type="compositionally biased region" description="Basic and acidic residues" evidence="2">
    <location>
        <begin position="23"/>
        <end position="32"/>
    </location>
</feature>
<organism evidence="3">
    <name type="scientific">Anthurium amnicola</name>
    <dbReference type="NCBI Taxonomy" id="1678845"/>
    <lineage>
        <taxon>Eukaryota</taxon>
        <taxon>Viridiplantae</taxon>
        <taxon>Streptophyta</taxon>
        <taxon>Embryophyta</taxon>
        <taxon>Tracheophyta</taxon>
        <taxon>Spermatophyta</taxon>
        <taxon>Magnoliopsida</taxon>
        <taxon>Liliopsida</taxon>
        <taxon>Araceae</taxon>
        <taxon>Pothoideae</taxon>
        <taxon>Potheae</taxon>
        <taxon>Anthurium</taxon>
    </lineage>
</organism>
<dbReference type="PANTHER" id="PTHR43939:SF68">
    <property type="entry name" value="CENTROSOMAL PROTEIN OF 290 KDA-LIKE"/>
    <property type="match status" value="1"/>
</dbReference>
<feature type="coiled-coil region" evidence="1">
    <location>
        <begin position="186"/>
        <end position="220"/>
    </location>
</feature>
<feature type="coiled-coil region" evidence="1">
    <location>
        <begin position="786"/>
        <end position="876"/>
    </location>
</feature>
<feature type="compositionally biased region" description="Low complexity" evidence="2">
    <location>
        <begin position="42"/>
        <end position="54"/>
    </location>
</feature>
<protein>
    <submittedName>
        <fullName evidence="3">Spindle pole body component 110</fullName>
    </submittedName>
</protein>
<feature type="coiled-coil region" evidence="1">
    <location>
        <begin position="1420"/>
        <end position="1464"/>
    </location>
</feature>
<feature type="coiled-coil region" evidence="1">
    <location>
        <begin position="430"/>
        <end position="485"/>
    </location>
</feature>
<dbReference type="PANTHER" id="PTHR43939">
    <property type="entry name" value="COILED-COIL DOMAIN-CONTAINING PROTEIN 158"/>
    <property type="match status" value="1"/>
</dbReference>
<accession>A0A1D1XKV1</accession>
<dbReference type="EMBL" id="GDJX01024900">
    <property type="protein sequence ID" value="JAT43036.1"/>
    <property type="molecule type" value="Transcribed_RNA"/>
</dbReference>
<feature type="coiled-coil region" evidence="1">
    <location>
        <begin position="947"/>
        <end position="1065"/>
    </location>
</feature>
<feature type="compositionally biased region" description="Low complexity" evidence="2">
    <location>
        <begin position="64"/>
        <end position="102"/>
    </location>
</feature>
<feature type="compositionally biased region" description="Basic and acidic residues" evidence="2">
    <location>
        <begin position="109"/>
        <end position="118"/>
    </location>
</feature>
<proteinExistence type="predicted"/>
<evidence type="ECO:0000256" key="2">
    <source>
        <dbReference type="SAM" id="MobiDB-lite"/>
    </source>
</evidence>
<keyword evidence="1" id="KW-0175">Coiled coil</keyword>
<sequence>MARGSVDNSSSSSSSSDGEEEEVVLRDTDRISTSKAFPRPAPATTASSSSAPGAGEEERGGGYAEPESPGGSSNSGDGGKQSPSEVSVSEGESSSSEGVLVEHPLNPDQDSRCLHVDPDSGVLVNIDGSMQEGDREAEDAGREDNFVDAPDQLSFSEGRGSGGLGESMPVINVGQSNREKTLVEEVARLSAHLEGTSNECRKYKEEIEVYGREIVNLHRQLQTMVDCRSGLVSADNTKVEGGEEGEHLTSLIPLNVMVNDCSKLASHLKNDLDEQLQSEGYATELNAIVCAKDQAIEELNMKVSENSLSHDVVFSYLTSVREMWVESLKHTTDAAARRLLAALRTVLPEDDEYPEDSIIPGIPLVERRTAMLVEKHSRIMSDIEQLGQCLAAVRSDFVLPKQNEVGTVFDAARQELLESKSKESYFLETIDELRKEKDGMLEQLDTAKHDLEEAKAETSKTKTELEQAENKFVTAKEKLSMAVTKGKSLVQQRESLKHSLTEKTGELEKCLLELQQKSDALEATKASVEELSKSQNLVLSLQDLLSQKNKVLHEIEEVVSQIDYPNDLRPMEVVDRVRWLVDQKQFAEGVLLESRKLKDALSSFDLPESVSTSDLEYQMRWLLDSFTQSKDDITKLQRELASTQSAVILCESQLLEARKEIDSLTTSVSKGKQEIDSLQVSHEDLMCKYEGIVEKFSQVSFEKNQLMQALIELSESTGDYQSFSELDTVIRECIGKIRLWKNNSIESSLAKSEQFQSLQALLYVRNQEVVLSEMILEEELLDRTVILNLSNELNQASEDVLSLTNERESLQKEIERLEEKCSMLREKLSMAVKKGKGLVQEREGFKYSLDEKNSEIEKLKHDLQLQESAVIELNEQVKILSSDLEHSQQLEASMVSLKEERDQFEWSLQESKDSLKRVTDLIYGISLPTSINSEEPAEKLKRIGEYIHEIEVVKASAEQELENIKVETLTQATQLADAYATIRSLEDSLSQADKNISVIIEEKEEAKLGKLSAEQELEKVKEDSGSLAGKLVQSFVTINNLQDALSQAENSISILTDEKNGVESRCKEEIVSLNEKLAACMNELAGTRGSLESQSSELINHLRNLQMLMKDQGLFVMMTERFKKNAQGLKNLGILIQRFHDKFAARALEEHPDSEALQQDTHLRKLLSIPQFEDYINDKMVTMDSMVFVSVEDIPSFSKVLEASGNQMKHIMDRFRDFSAYVDEHITLLLQALQTTINEVDGIVEHREKLTSDMNNLEAHNQVQEVKISALQNSMSMLLSACRKASQDLHIKFHDILDMDFIAEYKKDDSSLVPASGEEDGDGIEDQGINNSTDEYGMAATELLAAARRVNSETQQFARLKSMWLAAVDDLKKKLREAELAAEAAIQDKNATNAIILKLEADVKELHSSSKQMNLMMEDRQMKEDLLKDKEAEISSLQHKLAEKEKEEGKKLFLEEQLKQLYDRISMMEIPFKELELDVEGHSFSNPVDKFFYVVDNVSKLQHLIKSLSLEREVSQSILADHFHELEKLRKASENYVIINQDLEERKNDLIELSVGLEKIIQKLGGYDFFDHKKSFDVKGLLQLLESLIITSIQDSESLKSRVQELGDQLKASQTLNEELSSSVKLLEGSIHARPPLPDVSKEKAISEASSVATGSEISEIEDGGPIGKRSLSPVPAAAHVRVMRKGSSDHLALNIDPESERLISPREIDDKGHVFKSLNTSGLIPKQGKHIADRIDGIWVSAGRILMSRPEARIGLIAYSFLLHIWVLGTIL</sequence>
<feature type="coiled-coil region" evidence="1">
    <location>
        <begin position="1247"/>
        <end position="1274"/>
    </location>
</feature>
<evidence type="ECO:0000313" key="3">
    <source>
        <dbReference type="EMBL" id="JAT43036.1"/>
    </source>
</evidence>
<evidence type="ECO:0000256" key="1">
    <source>
        <dbReference type="SAM" id="Coils"/>
    </source>
</evidence>
<gene>
    <name evidence="3" type="primary">SPC110_15</name>
    <name evidence="3" type="ORF">g.65221</name>
</gene>
<feature type="compositionally biased region" description="Basic and acidic residues" evidence="2">
    <location>
        <begin position="132"/>
        <end position="145"/>
    </location>
</feature>